<dbReference type="STRING" id="1520.LF65_05670"/>
<evidence type="ECO:0000313" key="2">
    <source>
        <dbReference type="Proteomes" id="UP000031866"/>
    </source>
</evidence>
<gene>
    <name evidence="1" type="ORF">LF65_05670</name>
</gene>
<dbReference type="Proteomes" id="UP000031866">
    <property type="component" value="Chromosome"/>
</dbReference>
<dbReference type="RefSeq" id="WP_041900674.1">
    <property type="nucleotide sequence ID" value="NZ_CP010086.2"/>
</dbReference>
<evidence type="ECO:0000313" key="1">
    <source>
        <dbReference type="EMBL" id="AJH02177.2"/>
    </source>
</evidence>
<proteinExistence type="predicted"/>
<dbReference type="KEGG" id="cbei:LF65_05670"/>
<dbReference type="AlphaFoldDB" id="A0A0B5QVI6"/>
<dbReference type="EMBL" id="CP010086">
    <property type="protein sequence ID" value="AJH02177.2"/>
    <property type="molecule type" value="Genomic_DNA"/>
</dbReference>
<name>A0A0B5QVI6_CLOBE</name>
<reference evidence="2" key="1">
    <citation type="submission" date="2014-12" db="EMBL/GenBank/DDBJ databases">
        <title>Genome sequence of Clostridium beijerinckii strain 59B.</title>
        <authorList>
            <person name="Little G.T."/>
            <person name="Minton N.P."/>
        </authorList>
    </citation>
    <scope>NUCLEOTIDE SEQUENCE [LARGE SCALE GENOMIC DNA]</scope>
    <source>
        <strain evidence="2">59B</strain>
    </source>
</reference>
<organism evidence="1 2">
    <name type="scientific">Clostridium beijerinckii</name>
    <name type="common">Clostridium MP</name>
    <dbReference type="NCBI Taxonomy" id="1520"/>
    <lineage>
        <taxon>Bacteria</taxon>
        <taxon>Bacillati</taxon>
        <taxon>Bacillota</taxon>
        <taxon>Clostridia</taxon>
        <taxon>Eubacteriales</taxon>
        <taxon>Clostridiaceae</taxon>
        <taxon>Clostridium</taxon>
    </lineage>
</organism>
<protein>
    <submittedName>
        <fullName evidence="1">Uncharacterized protein</fullName>
    </submittedName>
</protein>
<accession>A0A0B5QVI6</accession>
<sequence>MYNKGNTSAKITHPTEDVLNRVLNSSAELNVDIPSLGSIKLNKKGMNELNKALKEKEDSK</sequence>